<evidence type="ECO:0000313" key="4">
    <source>
        <dbReference type="Proteomes" id="UP000269289"/>
    </source>
</evidence>
<organism evidence="3 4">
    <name type="scientific">Cellulomonas triticagri</name>
    <dbReference type="NCBI Taxonomy" id="2483352"/>
    <lineage>
        <taxon>Bacteria</taxon>
        <taxon>Bacillati</taxon>
        <taxon>Actinomycetota</taxon>
        <taxon>Actinomycetes</taxon>
        <taxon>Micrococcales</taxon>
        <taxon>Cellulomonadaceae</taxon>
        <taxon>Cellulomonas</taxon>
    </lineage>
</organism>
<feature type="compositionally biased region" description="Low complexity" evidence="1">
    <location>
        <begin position="20"/>
        <end position="38"/>
    </location>
</feature>
<keyword evidence="2" id="KW-0472">Membrane</keyword>
<evidence type="ECO:0000313" key="3">
    <source>
        <dbReference type="EMBL" id="RMI05023.1"/>
    </source>
</evidence>
<dbReference type="Proteomes" id="UP000269289">
    <property type="component" value="Unassembled WGS sequence"/>
</dbReference>
<sequence length="184" mass="18558">MDPAPHGGRLGARPVDLRTHSASTSATSATPAPAARRPVGVPLRPTAPTSPVVGRFGHGSGRSGAGRRQVLRIRSHEEGDRGHDADVLSALRSPVLLPVVCSPLAVLGAVALVRGVPTGTALLVAWVVTVPLGRALARAVEAPGVRTLLLAGFWGLVTVAAGLGGYAWGVAVDPWAGLAPGEAP</sequence>
<feature type="region of interest" description="Disordered" evidence="1">
    <location>
        <begin position="1"/>
        <end position="69"/>
    </location>
</feature>
<keyword evidence="4" id="KW-1185">Reference proteome</keyword>
<proteinExistence type="predicted"/>
<evidence type="ECO:0000256" key="2">
    <source>
        <dbReference type="SAM" id="Phobius"/>
    </source>
</evidence>
<feature type="transmembrane region" description="Helical" evidence="2">
    <location>
        <begin position="148"/>
        <end position="168"/>
    </location>
</feature>
<keyword evidence="2" id="KW-1133">Transmembrane helix</keyword>
<protein>
    <submittedName>
        <fullName evidence="3">Uncharacterized protein</fullName>
    </submittedName>
</protein>
<name>A0A3M2J0M3_9CELL</name>
<evidence type="ECO:0000256" key="1">
    <source>
        <dbReference type="SAM" id="MobiDB-lite"/>
    </source>
</evidence>
<accession>A0A3M2J0M3</accession>
<comment type="caution">
    <text evidence="3">The sequence shown here is derived from an EMBL/GenBank/DDBJ whole genome shotgun (WGS) entry which is preliminary data.</text>
</comment>
<dbReference type="AlphaFoldDB" id="A0A3M2J0M3"/>
<dbReference type="EMBL" id="RFFI01000117">
    <property type="protein sequence ID" value="RMI05023.1"/>
    <property type="molecule type" value="Genomic_DNA"/>
</dbReference>
<reference evidence="3 4" key="1">
    <citation type="submission" date="2018-10" db="EMBL/GenBank/DDBJ databases">
        <title>Isolation, diversity and antifungal activity of actinobacteria from wheat.</title>
        <authorList>
            <person name="Han C."/>
        </authorList>
    </citation>
    <scope>NUCLEOTIDE SEQUENCE [LARGE SCALE GENOMIC DNA]</scope>
    <source>
        <strain evidence="3 4">NEAU-YY56</strain>
    </source>
</reference>
<keyword evidence="2" id="KW-0812">Transmembrane</keyword>
<gene>
    <name evidence="3" type="ORF">EBM89_16850</name>
</gene>